<feature type="region of interest" description="Disordered" evidence="4">
    <location>
        <begin position="1"/>
        <end position="32"/>
    </location>
</feature>
<dbReference type="SUPFAM" id="SSF52540">
    <property type="entry name" value="P-loop containing nucleoside triphosphate hydrolases"/>
    <property type="match status" value="1"/>
</dbReference>
<dbReference type="InterPro" id="IPR027417">
    <property type="entry name" value="P-loop_NTPase"/>
</dbReference>
<dbReference type="STRING" id="910347.SAMN05421773_108178"/>
<gene>
    <name evidence="6" type="ORF">SAMN05421773_108178</name>
</gene>
<dbReference type="AlphaFoldDB" id="A0A1I1P5T9"/>
<dbReference type="PROSITE" id="PS50893">
    <property type="entry name" value="ABC_TRANSPORTER_2"/>
    <property type="match status" value="1"/>
</dbReference>
<evidence type="ECO:0000313" key="7">
    <source>
        <dbReference type="Proteomes" id="UP000199207"/>
    </source>
</evidence>
<dbReference type="PANTHER" id="PTHR24220:SF689">
    <property type="entry name" value="LIPOPROTEIN-RELEASING SYSTEM ATP-BINDING PROTEIN LOLD"/>
    <property type="match status" value="1"/>
</dbReference>
<dbReference type="SMART" id="SM00382">
    <property type="entry name" value="AAA"/>
    <property type="match status" value="1"/>
</dbReference>
<accession>A0A1I1P5T9</accession>
<protein>
    <submittedName>
        <fullName evidence="6">Putative ABC transport system ATP-binding protein</fullName>
    </submittedName>
</protein>
<keyword evidence="7" id="KW-1185">Reference proteome</keyword>
<dbReference type="GO" id="GO:0022857">
    <property type="term" value="F:transmembrane transporter activity"/>
    <property type="evidence" value="ECO:0007669"/>
    <property type="project" value="TreeGrafter"/>
</dbReference>
<feature type="domain" description="ABC transporter" evidence="5">
    <location>
        <begin position="35"/>
        <end position="252"/>
    </location>
</feature>
<dbReference type="InterPro" id="IPR003439">
    <property type="entry name" value="ABC_transporter-like_ATP-bd"/>
</dbReference>
<reference evidence="6 7" key="1">
    <citation type="submission" date="2016-10" db="EMBL/GenBank/DDBJ databases">
        <authorList>
            <person name="de Groot N.N."/>
        </authorList>
    </citation>
    <scope>NUCLEOTIDE SEQUENCE [LARGE SCALE GENOMIC DNA]</scope>
    <source>
        <strain evidence="6 7">CGMCC 4.5739</strain>
    </source>
</reference>
<feature type="compositionally biased region" description="Pro residues" evidence="4">
    <location>
        <begin position="1"/>
        <end position="15"/>
    </location>
</feature>
<dbReference type="EMBL" id="FOLM01000008">
    <property type="protein sequence ID" value="SFD01350.1"/>
    <property type="molecule type" value="Genomic_DNA"/>
</dbReference>
<keyword evidence="2" id="KW-0547">Nucleotide-binding</keyword>
<evidence type="ECO:0000313" key="6">
    <source>
        <dbReference type="EMBL" id="SFD01350.1"/>
    </source>
</evidence>
<dbReference type="Gene3D" id="3.40.50.300">
    <property type="entry name" value="P-loop containing nucleotide triphosphate hydrolases"/>
    <property type="match status" value="1"/>
</dbReference>
<dbReference type="GO" id="GO:0005524">
    <property type="term" value="F:ATP binding"/>
    <property type="evidence" value="ECO:0007669"/>
    <property type="project" value="UniProtKB-KW"/>
</dbReference>
<keyword evidence="3 6" id="KW-0067">ATP-binding</keyword>
<dbReference type="Pfam" id="PF00005">
    <property type="entry name" value="ABC_tran"/>
    <property type="match status" value="1"/>
</dbReference>
<evidence type="ECO:0000256" key="4">
    <source>
        <dbReference type="SAM" id="MobiDB-lite"/>
    </source>
</evidence>
<dbReference type="PANTHER" id="PTHR24220">
    <property type="entry name" value="IMPORT ATP-BINDING PROTEIN"/>
    <property type="match status" value="1"/>
</dbReference>
<comment type="similarity">
    <text evidence="1">Belongs to the ABC transporter superfamily.</text>
</comment>
<evidence type="ECO:0000259" key="5">
    <source>
        <dbReference type="PROSITE" id="PS50893"/>
    </source>
</evidence>
<evidence type="ECO:0000256" key="3">
    <source>
        <dbReference type="ARBA" id="ARBA00022840"/>
    </source>
</evidence>
<organism evidence="6 7">
    <name type="scientific">Streptomyces aidingensis</name>
    <dbReference type="NCBI Taxonomy" id="910347"/>
    <lineage>
        <taxon>Bacteria</taxon>
        <taxon>Bacillati</taxon>
        <taxon>Actinomycetota</taxon>
        <taxon>Actinomycetes</taxon>
        <taxon>Kitasatosporales</taxon>
        <taxon>Streptomycetaceae</taxon>
        <taxon>Streptomyces</taxon>
    </lineage>
</organism>
<dbReference type="GO" id="GO:0005886">
    <property type="term" value="C:plasma membrane"/>
    <property type="evidence" value="ECO:0007669"/>
    <property type="project" value="TreeGrafter"/>
</dbReference>
<dbReference type="InterPro" id="IPR003593">
    <property type="entry name" value="AAA+_ATPase"/>
</dbReference>
<dbReference type="GO" id="GO:0016887">
    <property type="term" value="F:ATP hydrolysis activity"/>
    <property type="evidence" value="ECO:0007669"/>
    <property type="project" value="InterPro"/>
</dbReference>
<evidence type="ECO:0000256" key="1">
    <source>
        <dbReference type="ARBA" id="ARBA00005417"/>
    </source>
</evidence>
<dbReference type="InterPro" id="IPR015854">
    <property type="entry name" value="ABC_transpr_LolD-like"/>
</dbReference>
<proteinExistence type="inferred from homology"/>
<sequence length="254" mass="27395">MPTAPPRPGTPPGSPDNPHNPHNLGNPDNPDNDVLWTRGLHRAHAGSPALRDLSLAVREGEILAVTGGRGSGRTTLLDCLSGRLPPDRGEVWFNSIPLHALRSPALARLRRERFGWIGDRAQLVPELTARENAALPLLLAGAGARAARRTAQQWLERLDVGHCAHLRPGALDRAQRQRVAVARALVHRPAVLFADEPTAPLHGQERRVVLRTLVTAARSHAITMLLACNDPQAVELADRGLTLCDGRLACSLTA</sequence>
<evidence type="ECO:0000256" key="2">
    <source>
        <dbReference type="ARBA" id="ARBA00022741"/>
    </source>
</evidence>
<dbReference type="Proteomes" id="UP000199207">
    <property type="component" value="Unassembled WGS sequence"/>
</dbReference>
<name>A0A1I1P5T9_9ACTN</name>